<protein>
    <submittedName>
        <fullName evidence="1">Uncharacterized protein</fullName>
    </submittedName>
</protein>
<proteinExistence type="predicted"/>
<dbReference type="Proteomes" id="UP000030645">
    <property type="component" value="Unassembled WGS sequence"/>
</dbReference>
<reference evidence="2" key="1">
    <citation type="submission" date="2013-01" db="EMBL/GenBank/DDBJ databases">
        <title>Draft Genome Sequence of a Mulberry Tree, Morus notabilis C.K. Schneid.</title>
        <authorList>
            <person name="He N."/>
            <person name="Zhao S."/>
        </authorList>
    </citation>
    <scope>NUCLEOTIDE SEQUENCE</scope>
</reference>
<name>W9QNL5_9ROSA</name>
<evidence type="ECO:0000313" key="1">
    <source>
        <dbReference type="EMBL" id="EXB44616.1"/>
    </source>
</evidence>
<sequence length="68" mass="7499">MGRGSIGLLTARTVGIRRGKKIVLVGDDGVKLKITLGELAKPLGYLNKDRLLFILIDCERLLSYDIKT</sequence>
<keyword evidence="2" id="KW-1185">Reference proteome</keyword>
<dbReference type="EMBL" id="KE343877">
    <property type="protein sequence ID" value="EXB44616.1"/>
    <property type="molecule type" value="Genomic_DNA"/>
</dbReference>
<organism evidence="1 2">
    <name type="scientific">Morus notabilis</name>
    <dbReference type="NCBI Taxonomy" id="981085"/>
    <lineage>
        <taxon>Eukaryota</taxon>
        <taxon>Viridiplantae</taxon>
        <taxon>Streptophyta</taxon>
        <taxon>Embryophyta</taxon>
        <taxon>Tracheophyta</taxon>
        <taxon>Spermatophyta</taxon>
        <taxon>Magnoliopsida</taxon>
        <taxon>eudicotyledons</taxon>
        <taxon>Gunneridae</taxon>
        <taxon>Pentapetalae</taxon>
        <taxon>rosids</taxon>
        <taxon>fabids</taxon>
        <taxon>Rosales</taxon>
        <taxon>Moraceae</taxon>
        <taxon>Moreae</taxon>
        <taxon>Morus</taxon>
    </lineage>
</organism>
<dbReference type="AlphaFoldDB" id="W9QNL5"/>
<accession>W9QNL5</accession>
<evidence type="ECO:0000313" key="2">
    <source>
        <dbReference type="Proteomes" id="UP000030645"/>
    </source>
</evidence>
<gene>
    <name evidence="1" type="ORF">L484_010307</name>
</gene>